<proteinExistence type="predicted"/>
<evidence type="ECO:0000313" key="2">
    <source>
        <dbReference type="Proteomes" id="UP000298438"/>
    </source>
</evidence>
<evidence type="ECO:0000313" key="1">
    <source>
        <dbReference type="EMBL" id="TFW27830.1"/>
    </source>
</evidence>
<name>A0A4Y9SMF6_9BURK</name>
<organism evidence="1 2">
    <name type="scientific">Zemynaea arenosa</name>
    <dbReference type="NCBI Taxonomy" id="2561931"/>
    <lineage>
        <taxon>Bacteria</taxon>
        <taxon>Pseudomonadati</taxon>
        <taxon>Pseudomonadota</taxon>
        <taxon>Betaproteobacteria</taxon>
        <taxon>Burkholderiales</taxon>
        <taxon>Oxalobacteraceae</taxon>
        <taxon>Telluria group</taxon>
        <taxon>Zemynaea</taxon>
    </lineage>
</organism>
<comment type="caution">
    <text evidence="1">The sequence shown here is derived from an EMBL/GenBank/DDBJ whole genome shotgun (WGS) entry which is preliminary data.</text>
</comment>
<keyword evidence="2" id="KW-1185">Reference proteome</keyword>
<dbReference type="EMBL" id="SPVF01000046">
    <property type="protein sequence ID" value="TFW27830.1"/>
    <property type="molecule type" value="Genomic_DNA"/>
</dbReference>
<gene>
    <name evidence="1" type="ORF">E4L96_03235</name>
</gene>
<dbReference type="OrthoDB" id="3173428at2"/>
<dbReference type="Proteomes" id="UP000298438">
    <property type="component" value="Unassembled WGS sequence"/>
</dbReference>
<reference evidence="1 2" key="1">
    <citation type="submission" date="2019-03" db="EMBL/GenBank/DDBJ databases">
        <title>Draft Genome Sequence of Massilia arenosa sp. nov., a Novel Massilia Species Isolated from a Sandy-loam Maize Soil.</title>
        <authorList>
            <person name="Raths R."/>
            <person name="Peta V."/>
            <person name="Bucking H."/>
        </authorList>
    </citation>
    <scope>NUCLEOTIDE SEQUENCE [LARGE SCALE GENOMIC DNA]</scope>
    <source>
        <strain evidence="1 2">MC02</strain>
    </source>
</reference>
<protein>
    <submittedName>
        <fullName evidence="1">Uncharacterized protein</fullName>
    </submittedName>
</protein>
<dbReference type="AlphaFoldDB" id="A0A4Y9SMF6"/>
<dbReference type="RefSeq" id="WP_135205792.1">
    <property type="nucleotide sequence ID" value="NZ_SPVF01000046.1"/>
</dbReference>
<sequence length="105" mass="11558">MTPFQQDSPLAPAAFNAVLALSLLLGMAVAAAERHPLPADIQRLLDKWDTCHRPVPKDIQRYCRGSADALAALKIKYATDATISARLKNMEEEIIAAEGDRHVHR</sequence>
<accession>A0A4Y9SMF6</accession>